<name>Q16K22_AEDAE</name>
<sequence length="732" mass="80315">MGTLPPLKQNCCILNYRIKSKTPEKTVPTSSAASTSSSSSSSSTSSNCGHKATSAATAATNSASASVTDDKEPLALPLKKRKLLVDSDRPRKSPREHASTLAILSLLQQQSQHNRRRTISSGSSSVPIVTANLPPPSPTPSAYSPKKAAIQAHHNSQQEADSALGDEIRSSCGSDPVTEKEDICAKKIKFDPPVLEDNFVNYKVMCQELDVFLNEMSEGAEEDEAFFEMDKKSVPIIARMEQPLRKNLTEIVRACDKEAPLSLKQVSRREGAMRKIVQYDRKPRPLSSVTIKSFDGGGNLDWTGRTVLFRKRINRTGWPNVKKRIVTRKQQQLLVKKDNGDSEVKTEGDAEGSRKSSTEESQISGLTADTSLVKQEDEEGEEDDDEEFEDTMTMLDDDETNGKMDTLLTDDEEEIGQDVEKKADRSKTPIPNKVEEVRSASRLDGATRILPSSKYVTKTTTTMTRVDYNVPSASSSTSIVGHSTEDHPPVQNHTSAKGSKSSHNNPPCPAPVAPEDDDKECDSISSRSIFVSDDCDTTSSTLINMQCNDDPLAIGTGSQRNSATPQLQSASTDEPSEQARPPRPASRARQNTTRHLISRNPVVCIEKLNCATTTIMRTRSSSRTPIKKTYKRSIFTSAMVNSSGKPHKKKRKKKHKLNGVVASSGASNTASPSPSCSDELNSISSSLECDDLSRDTPTPPRKSIKDRPPTPGPIKFSPRKLRKPRGRWYRER</sequence>
<feature type="compositionally biased region" description="Acidic residues" evidence="1">
    <location>
        <begin position="408"/>
        <end position="417"/>
    </location>
</feature>
<proteinExistence type="predicted"/>
<reference evidence="2" key="3">
    <citation type="submission" date="2012-09" db="EMBL/GenBank/DDBJ databases">
        <authorList>
            <consortium name="VectorBase"/>
        </authorList>
    </citation>
    <scope>NUCLEOTIDE SEQUENCE</scope>
    <source>
        <strain evidence="2">Liverpool</strain>
    </source>
</reference>
<feature type="compositionally biased region" description="Basic and acidic residues" evidence="1">
    <location>
        <begin position="83"/>
        <end position="98"/>
    </location>
</feature>
<feature type="compositionally biased region" description="Polar residues" evidence="1">
    <location>
        <begin position="359"/>
        <end position="373"/>
    </location>
</feature>
<dbReference type="AlphaFoldDB" id="Q16K22"/>
<evidence type="ECO:0000313" key="2">
    <source>
        <dbReference type="EMBL" id="EAT34651.1"/>
    </source>
</evidence>
<feature type="compositionally biased region" description="Polar residues" evidence="1">
    <location>
        <begin position="491"/>
        <end position="505"/>
    </location>
</feature>
<accession>Q16K22</accession>
<feature type="compositionally biased region" description="Low complexity" evidence="1">
    <location>
        <begin position="140"/>
        <end position="149"/>
    </location>
</feature>
<dbReference type="Proteomes" id="UP000682892">
    <property type="component" value="Unassembled WGS sequence"/>
</dbReference>
<feature type="region of interest" description="Disordered" evidence="1">
    <location>
        <begin position="551"/>
        <end position="595"/>
    </location>
</feature>
<feature type="compositionally biased region" description="Low complexity" evidence="1">
    <location>
        <begin position="29"/>
        <end position="67"/>
    </location>
</feature>
<feature type="region of interest" description="Disordered" evidence="1">
    <location>
        <begin position="109"/>
        <end position="177"/>
    </location>
</feature>
<feature type="compositionally biased region" description="Basic and acidic residues" evidence="1">
    <location>
        <begin position="418"/>
        <end position="441"/>
    </location>
</feature>
<evidence type="ECO:0000313" key="3">
    <source>
        <dbReference type="Proteomes" id="UP000682892"/>
    </source>
</evidence>
<feature type="compositionally biased region" description="Basic and acidic residues" evidence="1">
    <location>
        <begin position="335"/>
        <end position="358"/>
    </location>
</feature>
<organism evidence="2 3">
    <name type="scientific">Aedes aegypti</name>
    <name type="common">Yellowfever mosquito</name>
    <name type="synonym">Culex aegypti</name>
    <dbReference type="NCBI Taxonomy" id="7159"/>
    <lineage>
        <taxon>Eukaryota</taxon>
        <taxon>Metazoa</taxon>
        <taxon>Ecdysozoa</taxon>
        <taxon>Arthropoda</taxon>
        <taxon>Hexapoda</taxon>
        <taxon>Insecta</taxon>
        <taxon>Pterygota</taxon>
        <taxon>Neoptera</taxon>
        <taxon>Endopterygota</taxon>
        <taxon>Diptera</taxon>
        <taxon>Nematocera</taxon>
        <taxon>Culicoidea</taxon>
        <taxon>Culicidae</taxon>
        <taxon>Culicinae</taxon>
        <taxon>Aedini</taxon>
        <taxon>Aedes</taxon>
        <taxon>Stegomyia</taxon>
    </lineage>
</organism>
<reference evidence="2" key="2">
    <citation type="journal article" date="2007" name="Science">
        <title>Genome sequence of Aedes aegypti, a major arbovirus vector.</title>
        <authorList>
            <person name="Nene V."/>
            <person name="Wortman J.R."/>
            <person name="Lawson D."/>
            <person name="Haas B."/>
            <person name="Kodira C."/>
            <person name="Tu Z.J."/>
            <person name="Loftus B."/>
            <person name="Xi Z."/>
            <person name="Megy K."/>
            <person name="Grabherr M."/>
            <person name="Ren Q."/>
            <person name="Zdobnov E.M."/>
            <person name="Lobo N.F."/>
            <person name="Campbell K.S."/>
            <person name="Brown S.E."/>
            <person name="Bonaldo M.F."/>
            <person name="Zhu J."/>
            <person name="Sinkins S.P."/>
            <person name="Hogenkamp D.G."/>
            <person name="Amedeo P."/>
            <person name="Arensburger P."/>
            <person name="Atkinson P.W."/>
            <person name="Bidwell S."/>
            <person name="Biedler J."/>
            <person name="Birney E."/>
            <person name="Bruggner R.V."/>
            <person name="Costas J."/>
            <person name="Coy M.R."/>
            <person name="Crabtree J."/>
            <person name="Crawford M."/>
            <person name="Debruyn B."/>
            <person name="Decaprio D."/>
            <person name="Eiglmeier K."/>
            <person name="Eisenstadt E."/>
            <person name="El-Dorry H."/>
            <person name="Gelbart W.M."/>
            <person name="Gomes S.L."/>
            <person name="Hammond M."/>
            <person name="Hannick L.I."/>
            <person name="Hogan J.R."/>
            <person name="Holmes M.H."/>
            <person name="Jaffe D."/>
            <person name="Johnston J.S."/>
            <person name="Kennedy R.C."/>
            <person name="Koo H."/>
            <person name="Kravitz S."/>
            <person name="Kriventseva E.V."/>
            <person name="Kulp D."/>
            <person name="Labutti K."/>
            <person name="Lee E."/>
            <person name="Li S."/>
            <person name="Lovin D.D."/>
            <person name="Mao C."/>
            <person name="Mauceli E."/>
            <person name="Menck C.F."/>
            <person name="Miller J.R."/>
            <person name="Montgomery P."/>
            <person name="Mori A."/>
            <person name="Nascimento A.L."/>
            <person name="Naveira H.F."/>
            <person name="Nusbaum C."/>
            <person name="O'leary S."/>
            <person name="Orvis J."/>
            <person name="Pertea M."/>
            <person name="Quesneville H."/>
            <person name="Reidenbach K.R."/>
            <person name="Rogers Y.H."/>
            <person name="Roth C.W."/>
            <person name="Schneider J.R."/>
            <person name="Schatz M."/>
            <person name="Shumway M."/>
            <person name="Stanke M."/>
            <person name="Stinson E.O."/>
            <person name="Tubio J.M."/>
            <person name="Vanzee J.P."/>
            <person name="Verjovski-Almeida S."/>
            <person name="Werner D."/>
            <person name="White O."/>
            <person name="Wyder S."/>
            <person name="Zeng Q."/>
            <person name="Zhao Q."/>
            <person name="Zhao Y."/>
            <person name="Hill C.A."/>
            <person name="Raikhel A.S."/>
            <person name="Soares M.B."/>
            <person name="Knudson D.L."/>
            <person name="Lee N.H."/>
            <person name="Galagan J."/>
            <person name="Salzberg S.L."/>
            <person name="Paulsen I.T."/>
            <person name="Dimopoulos G."/>
            <person name="Collins F.H."/>
            <person name="Birren B."/>
            <person name="Fraser-Liggett C.M."/>
            <person name="Severson D.W."/>
        </authorList>
    </citation>
    <scope>NUCLEOTIDE SEQUENCE [LARGE SCALE GENOMIC DNA]</scope>
    <source>
        <strain evidence="2">Liverpool</strain>
    </source>
</reference>
<feature type="compositionally biased region" description="Acidic residues" evidence="1">
    <location>
        <begin position="376"/>
        <end position="399"/>
    </location>
</feature>
<feature type="compositionally biased region" description="Polar residues" evidence="1">
    <location>
        <begin position="471"/>
        <end position="481"/>
    </location>
</feature>
<feature type="region of interest" description="Disordered" evidence="1">
    <location>
        <begin position="81"/>
        <end position="100"/>
    </location>
</feature>
<feature type="region of interest" description="Disordered" evidence="1">
    <location>
        <begin position="332"/>
        <end position="523"/>
    </location>
</feature>
<feature type="compositionally biased region" description="Basic residues" evidence="1">
    <location>
        <begin position="645"/>
        <end position="657"/>
    </location>
</feature>
<dbReference type="PhylomeDB" id="Q16K22"/>
<feature type="region of interest" description="Disordered" evidence="1">
    <location>
        <begin position="640"/>
        <end position="732"/>
    </location>
</feature>
<reference evidence="2" key="1">
    <citation type="submission" date="2005-10" db="EMBL/GenBank/DDBJ databases">
        <authorList>
            <person name="Loftus B.J."/>
            <person name="Nene V.M."/>
            <person name="Hannick L.I."/>
            <person name="Bidwell S."/>
            <person name="Haas B."/>
            <person name="Amedeo P."/>
            <person name="Orvis J."/>
            <person name="Wortman J.R."/>
            <person name="White O.R."/>
            <person name="Salzberg S."/>
            <person name="Shumway M."/>
            <person name="Koo H."/>
            <person name="Zhao Y."/>
            <person name="Holmes M."/>
            <person name="Miller J."/>
            <person name="Schatz M."/>
            <person name="Pop M."/>
            <person name="Pai G."/>
            <person name="Utterback T."/>
            <person name="Rogers Y.-H."/>
            <person name="Kravitz S."/>
            <person name="Fraser C.M."/>
        </authorList>
    </citation>
    <scope>NUCLEOTIDE SEQUENCE</scope>
    <source>
        <strain evidence="2">Liverpool</strain>
    </source>
</reference>
<feature type="compositionally biased region" description="Polar residues" evidence="1">
    <location>
        <begin position="664"/>
        <end position="687"/>
    </location>
</feature>
<evidence type="ECO:0000256" key="1">
    <source>
        <dbReference type="SAM" id="MobiDB-lite"/>
    </source>
</evidence>
<dbReference type="EMBL" id="CH477980">
    <property type="protein sequence ID" value="EAT34651.1"/>
    <property type="molecule type" value="Genomic_DNA"/>
</dbReference>
<gene>
    <name evidence="2" type="ORF">AaeL_AAEL013137</name>
</gene>
<protein>
    <submittedName>
        <fullName evidence="2">AAEL013137-PA</fullName>
    </submittedName>
</protein>
<dbReference type="HOGENOM" id="CLU_235341_0_0_1"/>
<feature type="compositionally biased region" description="Polar residues" evidence="1">
    <location>
        <begin position="556"/>
        <end position="573"/>
    </location>
</feature>
<dbReference type="VEuPathDB" id="VectorBase:AAEL025228"/>
<feature type="region of interest" description="Disordered" evidence="1">
    <location>
        <begin position="22"/>
        <end position="73"/>
    </location>
</feature>
<feature type="compositionally biased region" description="Basic residues" evidence="1">
    <location>
        <begin position="717"/>
        <end position="732"/>
    </location>
</feature>